<dbReference type="EMBL" id="CAFBLG010000060">
    <property type="protein sequence ID" value="CAB4866261.1"/>
    <property type="molecule type" value="Genomic_DNA"/>
</dbReference>
<evidence type="ECO:0000259" key="7">
    <source>
        <dbReference type="Pfam" id="PF00482"/>
    </source>
</evidence>
<feature type="domain" description="Type II secretion system protein GspF" evidence="7">
    <location>
        <begin position="41"/>
        <end position="166"/>
    </location>
</feature>
<keyword evidence="5 6" id="KW-0472">Membrane</keyword>
<keyword evidence="3 6" id="KW-0812">Transmembrane</keyword>
<dbReference type="EMBL" id="CAEZZO010000004">
    <property type="protein sequence ID" value="CAB4760261.1"/>
    <property type="molecule type" value="Genomic_DNA"/>
</dbReference>
<dbReference type="EMBL" id="CAEZUC010000005">
    <property type="protein sequence ID" value="CAB4582965.1"/>
    <property type="molecule type" value="Genomic_DNA"/>
</dbReference>
<reference evidence="9" key="1">
    <citation type="submission" date="2020-05" db="EMBL/GenBank/DDBJ databases">
        <authorList>
            <person name="Chiriac C."/>
            <person name="Salcher M."/>
            <person name="Ghai R."/>
            <person name="Kavagutti S V."/>
        </authorList>
    </citation>
    <scope>NUCLEOTIDE SEQUENCE</scope>
</reference>
<accession>A0A6J6MEL3</accession>
<evidence type="ECO:0000313" key="10">
    <source>
        <dbReference type="EMBL" id="CAB4760261.1"/>
    </source>
</evidence>
<dbReference type="EMBL" id="CAEZXF010000009">
    <property type="protein sequence ID" value="CAB4671314.1"/>
    <property type="molecule type" value="Genomic_DNA"/>
</dbReference>
<dbReference type="PANTHER" id="PTHR35007:SF3">
    <property type="entry name" value="POSSIBLE CONSERVED ALANINE RICH MEMBRANE PROTEIN"/>
    <property type="match status" value="1"/>
</dbReference>
<evidence type="ECO:0000256" key="4">
    <source>
        <dbReference type="ARBA" id="ARBA00022989"/>
    </source>
</evidence>
<organism evidence="9">
    <name type="scientific">freshwater metagenome</name>
    <dbReference type="NCBI Taxonomy" id="449393"/>
    <lineage>
        <taxon>unclassified sequences</taxon>
        <taxon>metagenomes</taxon>
        <taxon>ecological metagenomes</taxon>
    </lineage>
</organism>
<evidence type="ECO:0000256" key="2">
    <source>
        <dbReference type="ARBA" id="ARBA00022475"/>
    </source>
</evidence>
<dbReference type="InterPro" id="IPR018076">
    <property type="entry name" value="T2SS_GspF_dom"/>
</dbReference>
<evidence type="ECO:0000313" key="11">
    <source>
        <dbReference type="EMBL" id="CAB4866261.1"/>
    </source>
</evidence>
<gene>
    <name evidence="8" type="ORF">UFOPK1776_00117</name>
    <name evidence="9" type="ORF">UFOPK2355_00090</name>
    <name evidence="10" type="ORF">UFOPK2886_00057</name>
    <name evidence="11" type="ORF">UFOPK3295_00696</name>
</gene>
<keyword evidence="2" id="KW-1003">Cell membrane</keyword>
<proteinExistence type="predicted"/>
<feature type="transmembrane region" description="Helical" evidence="6">
    <location>
        <begin position="151"/>
        <end position="168"/>
    </location>
</feature>
<evidence type="ECO:0000256" key="3">
    <source>
        <dbReference type="ARBA" id="ARBA00022692"/>
    </source>
</evidence>
<dbReference type="Pfam" id="PF00482">
    <property type="entry name" value="T2SSF"/>
    <property type="match status" value="1"/>
</dbReference>
<dbReference type="PANTHER" id="PTHR35007">
    <property type="entry name" value="INTEGRAL MEMBRANE PROTEIN-RELATED"/>
    <property type="match status" value="1"/>
</dbReference>
<protein>
    <submittedName>
        <fullName evidence="9">Unannotated protein</fullName>
    </submittedName>
</protein>
<feature type="transmembrane region" description="Helical" evidence="6">
    <location>
        <begin position="6"/>
        <end position="24"/>
    </location>
</feature>
<dbReference type="GO" id="GO:0005886">
    <property type="term" value="C:plasma membrane"/>
    <property type="evidence" value="ECO:0007669"/>
    <property type="project" value="UniProtKB-SubCell"/>
</dbReference>
<feature type="transmembrane region" description="Helical" evidence="6">
    <location>
        <begin position="180"/>
        <end position="199"/>
    </location>
</feature>
<comment type="subcellular location">
    <subcellularLocation>
        <location evidence="1">Cell membrane</location>
        <topology evidence="1">Multi-pass membrane protein</topology>
    </subcellularLocation>
</comment>
<sequence>MSFITVVIINTILISGLLLAYKSYKAKKIQTQQANSWPEVLDLIISSLQSGASISESLSTVGRVGPLCVRNQFLVFSNKVIQGERFDSALNYLKGEFSDPIADQLFESLYFASLFGSKNTIKVLRELSEYVSSDLALRGEIQIRFGWIKNSANLAALAPWLLFLILRSQENARNAYLQPVGQLIIISGVITTFIAYIWMQRIAKLPTAKRLFTLEIVNNEQN</sequence>
<evidence type="ECO:0000313" key="8">
    <source>
        <dbReference type="EMBL" id="CAB4582965.1"/>
    </source>
</evidence>
<name>A0A6J6MEL3_9ZZZZ</name>
<evidence type="ECO:0000256" key="1">
    <source>
        <dbReference type="ARBA" id="ARBA00004651"/>
    </source>
</evidence>
<evidence type="ECO:0000256" key="6">
    <source>
        <dbReference type="SAM" id="Phobius"/>
    </source>
</evidence>
<dbReference type="AlphaFoldDB" id="A0A6J6MEL3"/>
<keyword evidence="4 6" id="KW-1133">Transmembrane helix</keyword>
<evidence type="ECO:0000256" key="5">
    <source>
        <dbReference type="ARBA" id="ARBA00023136"/>
    </source>
</evidence>
<evidence type="ECO:0000313" key="9">
    <source>
        <dbReference type="EMBL" id="CAB4671314.1"/>
    </source>
</evidence>